<evidence type="ECO:0000259" key="8">
    <source>
        <dbReference type="SMART" id="SM00037"/>
    </source>
</evidence>
<feature type="compositionally biased region" description="Basic residues" evidence="6">
    <location>
        <begin position="123"/>
        <end position="153"/>
    </location>
</feature>
<feature type="transmembrane region" description="Helical" evidence="7">
    <location>
        <begin position="76"/>
        <end position="96"/>
    </location>
</feature>
<evidence type="ECO:0000256" key="4">
    <source>
        <dbReference type="ARBA" id="ARBA00022989"/>
    </source>
</evidence>
<dbReference type="EMBL" id="OU015566">
    <property type="protein sequence ID" value="CAG5107792.1"/>
    <property type="molecule type" value="Genomic_DNA"/>
</dbReference>
<gene>
    <name evidence="10" type="ORF">OKIOD_LOCUS12255</name>
</gene>
<keyword evidence="3 7" id="KW-0812">Transmembrane</keyword>
<dbReference type="SMART" id="SM00037">
    <property type="entry name" value="CNX"/>
    <property type="match status" value="1"/>
</dbReference>
<evidence type="ECO:0000256" key="2">
    <source>
        <dbReference type="ARBA" id="ARBA00022475"/>
    </source>
</evidence>
<dbReference type="InterPro" id="IPR038359">
    <property type="entry name" value="Connexin_N_sf"/>
</dbReference>
<feature type="domain" description="Connexin N-terminal" evidence="8">
    <location>
        <begin position="42"/>
        <end position="75"/>
    </location>
</feature>
<keyword evidence="2" id="KW-1003">Cell membrane</keyword>
<dbReference type="Gene3D" id="1.20.1440.80">
    <property type="entry name" value="Gap junction channel protein cysteine-rich domain"/>
    <property type="match status" value="1"/>
</dbReference>
<feature type="transmembrane region" description="Helical" evidence="7">
    <location>
        <begin position="309"/>
        <end position="330"/>
    </location>
</feature>
<dbReference type="InterPro" id="IPR000500">
    <property type="entry name" value="Connexin"/>
</dbReference>
<evidence type="ECO:0000259" key="9">
    <source>
        <dbReference type="SMART" id="SM01089"/>
    </source>
</evidence>
<name>A0ABN7SZR8_OIKDI</name>
<evidence type="ECO:0000313" key="11">
    <source>
        <dbReference type="Proteomes" id="UP001158576"/>
    </source>
</evidence>
<dbReference type="Pfam" id="PF00029">
    <property type="entry name" value="Connexin"/>
    <property type="match status" value="2"/>
</dbReference>
<evidence type="ECO:0000256" key="1">
    <source>
        <dbReference type="ARBA" id="ARBA00004651"/>
    </source>
</evidence>
<dbReference type="InterPro" id="IPR013092">
    <property type="entry name" value="Connexin_N"/>
</dbReference>
<feature type="region of interest" description="Disordered" evidence="6">
    <location>
        <begin position="121"/>
        <end position="199"/>
    </location>
</feature>
<evidence type="ECO:0000313" key="10">
    <source>
        <dbReference type="EMBL" id="CAG5107792.1"/>
    </source>
</evidence>
<feature type="compositionally biased region" description="Polar residues" evidence="6">
    <location>
        <begin position="154"/>
        <end position="168"/>
    </location>
</feature>
<proteinExistence type="predicted"/>
<accession>A0ABN7SZR8</accession>
<dbReference type="PRINTS" id="PR00206">
    <property type="entry name" value="CONNEXIN"/>
</dbReference>
<dbReference type="Proteomes" id="UP001158576">
    <property type="component" value="Chromosome 1"/>
</dbReference>
<feature type="transmembrane region" description="Helical" evidence="7">
    <location>
        <begin position="21"/>
        <end position="40"/>
    </location>
</feature>
<protein>
    <submittedName>
        <fullName evidence="10">Oidioi.mRNA.OKI2018_I69.chr1.g3490.t1.cds</fullName>
    </submittedName>
</protein>
<keyword evidence="4 7" id="KW-1133">Transmembrane helix</keyword>
<feature type="domain" description="Connexin cysteine-rich" evidence="9">
    <location>
        <begin position="266"/>
        <end position="332"/>
    </location>
</feature>
<keyword evidence="11" id="KW-1185">Reference proteome</keyword>
<dbReference type="SMART" id="SM01089">
    <property type="entry name" value="Connexin_CCC"/>
    <property type="match status" value="1"/>
</dbReference>
<evidence type="ECO:0000256" key="5">
    <source>
        <dbReference type="ARBA" id="ARBA00023136"/>
    </source>
</evidence>
<dbReference type="InterPro" id="IPR019570">
    <property type="entry name" value="Connexin_CCC"/>
</dbReference>
<dbReference type="PANTHER" id="PTHR11984:SF53">
    <property type="entry name" value="GAP JUNCTION PROTEIN"/>
    <property type="match status" value="1"/>
</dbReference>
<comment type="subcellular location">
    <subcellularLocation>
        <location evidence="1">Cell membrane</location>
        <topology evidence="1">Multi-pass membrane protein</topology>
    </subcellularLocation>
</comment>
<sequence>MAWHVLHNLLENCRKISTFPGKLWIMVMFAFRMVMIARVGDQVYGDEQDQFVCNTNTPGCNQVCYSKFSPISHLRFWSAMVIITATPPIVFLAYATNLITRNERKKDEAKFTKIREREEKLAKRAHKKKHRVMNSLRNRKHAGSNHSGHKSRAPKSNFSDPGSISRHTMSPLKTKPDEEDRLIQPNGSGPNAHLGVGDPPLYFTDNDNAGYPVYDGKNNKYVTYIERSPSTRKPFPSSEFPGKYRPLHHPDIARAYWWQVLIRTAIEGGFLWLQYYLFGFQVPLKYICIGDPCPQATECWISRAYEKTIFLWFMFIVGSISVLLGFAEFWSLGFQRFKVAFGCSRETKIQKQHKKKPSLSNLEHMDLTMDMERFSIVSFGNSGSSGSTISSV</sequence>
<evidence type="ECO:0000256" key="7">
    <source>
        <dbReference type="SAM" id="Phobius"/>
    </source>
</evidence>
<evidence type="ECO:0000256" key="3">
    <source>
        <dbReference type="ARBA" id="ARBA00022692"/>
    </source>
</evidence>
<keyword evidence="5 7" id="KW-0472">Membrane</keyword>
<dbReference type="PANTHER" id="PTHR11984">
    <property type="entry name" value="CONNEXIN"/>
    <property type="match status" value="1"/>
</dbReference>
<organism evidence="10 11">
    <name type="scientific">Oikopleura dioica</name>
    <name type="common">Tunicate</name>
    <dbReference type="NCBI Taxonomy" id="34765"/>
    <lineage>
        <taxon>Eukaryota</taxon>
        <taxon>Metazoa</taxon>
        <taxon>Chordata</taxon>
        <taxon>Tunicata</taxon>
        <taxon>Appendicularia</taxon>
        <taxon>Copelata</taxon>
        <taxon>Oikopleuridae</taxon>
        <taxon>Oikopleura</taxon>
    </lineage>
</organism>
<evidence type="ECO:0000256" key="6">
    <source>
        <dbReference type="SAM" id="MobiDB-lite"/>
    </source>
</evidence>
<reference evidence="10 11" key="1">
    <citation type="submission" date="2021-04" db="EMBL/GenBank/DDBJ databases">
        <authorList>
            <person name="Bliznina A."/>
        </authorList>
    </citation>
    <scope>NUCLEOTIDE SEQUENCE [LARGE SCALE GENOMIC DNA]</scope>
</reference>